<dbReference type="PROSITE" id="PS50035">
    <property type="entry name" value="PLD"/>
    <property type="match status" value="1"/>
</dbReference>
<dbReference type="SUPFAM" id="SSF56024">
    <property type="entry name" value="Phospholipase D/nuclease"/>
    <property type="match status" value="1"/>
</dbReference>
<dbReference type="EMBL" id="LSSL01001846">
    <property type="protein sequence ID" value="OLY82159.1"/>
    <property type="molecule type" value="Genomic_DNA"/>
</dbReference>
<dbReference type="GO" id="GO:0016042">
    <property type="term" value="P:lipid catabolic process"/>
    <property type="evidence" value="ECO:0007669"/>
    <property type="project" value="UniProtKB-KW"/>
</dbReference>
<keyword evidence="2" id="KW-0442">Lipid degradation</keyword>
<dbReference type="Pfam" id="PF13091">
    <property type="entry name" value="PLDc_2"/>
    <property type="match status" value="1"/>
</dbReference>
<dbReference type="Gene3D" id="3.30.870.10">
    <property type="entry name" value="Endonuclease Chain A"/>
    <property type="match status" value="1"/>
</dbReference>
<evidence type="ECO:0000313" key="7">
    <source>
        <dbReference type="EMBL" id="OLY82159.1"/>
    </source>
</evidence>
<evidence type="ECO:0000256" key="3">
    <source>
        <dbReference type="ARBA" id="ARBA00023098"/>
    </source>
</evidence>
<gene>
    <name evidence="7" type="ORF">AYI68_g3730</name>
</gene>
<keyword evidence="1 7" id="KW-0378">Hydrolase</keyword>
<dbReference type="PANTHER" id="PTHR43856">
    <property type="entry name" value="CARDIOLIPIN HYDROLASE"/>
    <property type="match status" value="1"/>
</dbReference>
<dbReference type="PANTHER" id="PTHR43856:SF1">
    <property type="entry name" value="MITOCHONDRIAL CARDIOLIPIN HYDROLASE"/>
    <property type="match status" value="1"/>
</dbReference>
<dbReference type="GO" id="GO:0016891">
    <property type="term" value="F:RNA endonuclease activity producing 5'-phosphomonoesters, hydrolytic mechanism"/>
    <property type="evidence" value="ECO:0007669"/>
    <property type="project" value="TreeGrafter"/>
</dbReference>
<organism evidence="7 8">
    <name type="scientific">Smittium mucronatum</name>
    <dbReference type="NCBI Taxonomy" id="133383"/>
    <lineage>
        <taxon>Eukaryota</taxon>
        <taxon>Fungi</taxon>
        <taxon>Fungi incertae sedis</taxon>
        <taxon>Zoopagomycota</taxon>
        <taxon>Kickxellomycotina</taxon>
        <taxon>Harpellomycetes</taxon>
        <taxon>Harpellales</taxon>
        <taxon>Legeriomycetaceae</taxon>
        <taxon>Smittium</taxon>
    </lineage>
</organism>
<dbReference type="OrthoDB" id="5205528at2759"/>
<dbReference type="CDD" id="cd09171">
    <property type="entry name" value="PLDc_vPLD6_like"/>
    <property type="match status" value="1"/>
</dbReference>
<reference evidence="7 8" key="1">
    <citation type="journal article" date="2016" name="Mol. Biol. Evol.">
        <title>Genome-Wide Survey of Gut Fungi (Harpellales) Reveals the First Horizontally Transferred Ubiquitin Gene from a Mosquito Host.</title>
        <authorList>
            <person name="Wang Y."/>
            <person name="White M.M."/>
            <person name="Kvist S."/>
            <person name="Moncalvo J.M."/>
        </authorList>
    </citation>
    <scope>NUCLEOTIDE SEQUENCE [LARGE SCALE GENOMIC DNA]</scope>
    <source>
        <strain evidence="7 8">ALG-7-W6</strain>
    </source>
</reference>
<evidence type="ECO:0000256" key="5">
    <source>
        <dbReference type="ARBA" id="ARBA00040549"/>
    </source>
</evidence>
<evidence type="ECO:0000256" key="4">
    <source>
        <dbReference type="ARBA" id="ARBA00038012"/>
    </source>
</evidence>
<dbReference type="InterPro" id="IPR025202">
    <property type="entry name" value="PLD-like_dom"/>
</dbReference>
<dbReference type="Proteomes" id="UP000187455">
    <property type="component" value="Unassembled WGS sequence"/>
</dbReference>
<evidence type="ECO:0000259" key="6">
    <source>
        <dbReference type="PROSITE" id="PS50035"/>
    </source>
</evidence>
<proteinExistence type="inferred from homology"/>
<evidence type="ECO:0000256" key="1">
    <source>
        <dbReference type="ARBA" id="ARBA00022801"/>
    </source>
</evidence>
<dbReference type="InterPro" id="IPR051406">
    <property type="entry name" value="PLD_domain"/>
</dbReference>
<dbReference type="InterPro" id="IPR001736">
    <property type="entry name" value="PLipase_D/transphosphatidylase"/>
</dbReference>
<keyword evidence="8" id="KW-1185">Reference proteome</keyword>
<evidence type="ECO:0000256" key="2">
    <source>
        <dbReference type="ARBA" id="ARBA00022963"/>
    </source>
</evidence>
<comment type="similarity">
    <text evidence="4">Belongs to the phospholipase D family. MitoPLD/Zucchini subfamily.</text>
</comment>
<comment type="caution">
    <text evidence="7">The sequence shown here is derived from an EMBL/GenBank/DDBJ whole genome shotgun (WGS) entry which is preliminary data.</text>
</comment>
<protein>
    <recommendedName>
        <fullName evidence="5">Mitochondrial cardiolipin hydrolase</fullName>
    </recommendedName>
</protein>
<keyword evidence="3" id="KW-0443">Lipid metabolism</keyword>
<feature type="domain" description="PLD phosphodiesterase" evidence="6">
    <location>
        <begin position="250"/>
        <end position="277"/>
    </location>
</feature>
<dbReference type="AlphaFoldDB" id="A0A1R0GZ50"/>
<evidence type="ECO:0000313" key="8">
    <source>
        <dbReference type="Proteomes" id="UP000187455"/>
    </source>
</evidence>
<accession>A0A1R0GZ50</accession>
<sequence length="311" mass="34239">MGDFMSSILSCLGISSNDGGNNSYPVSRPPLTSQQASQLQLHDFINRSIESSPSVMHNKSAFVSIYSSLLANNQIDPGLIARQVEECLARLAPNDVQRGTDSWAIQLIGMAIDASTAANYPPLGANNNNNNNHQNSSYSQALANNNYQPNPAPVITSAPASKSKIYVKPYFFPSETSFNALRNALLDAKSTLDICVFSITDNDIRDAIIKKHQSNVRVRIISDDDQAKTLGSDVLDLRDQYNIPVRFDNMASYMHNKFAVVDSARVITGSYNWSKNARKNNQENIIITNSSEAVNGFSAEFEKLWSQFSNS</sequence>
<dbReference type="STRING" id="133383.A0A1R0GZ50"/>
<name>A0A1R0GZ50_9FUNG</name>